<evidence type="ECO:0000313" key="3">
    <source>
        <dbReference type="Proteomes" id="UP000824469"/>
    </source>
</evidence>
<name>A0AA38F424_TAXCH</name>
<accession>A0AA38F424</accession>
<comment type="caution">
    <text evidence="2">The sequence shown here is derived from an EMBL/GenBank/DDBJ whole genome shotgun (WGS) entry which is preliminary data.</text>
</comment>
<evidence type="ECO:0000256" key="1">
    <source>
        <dbReference type="SAM" id="SignalP"/>
    </source>
</evidence>
<keyword evidence="1" id="KW-0732">Signal</keyword>
<evidence type="ECO:0008006" key="4">
    <source>
        <dbReference type="Google" id="ProtNLM"/>
    </source>
</evidence>
<dbReference type="Proteomes" id="UP000824469">
    <property type="component" value="Unassembled WGS sequence"/>
</dbReference>
<keyword evidence="3" id="KW-1185">Reference proteome</keyword>
<proteinExistence type="predicted"/>
<organism evidence="2 3">
    <name type="scientific">Taxus chinensis</name>
    <name type="common">Chinese yew</name>
    <name type="synonym">Taxus wallichiana var. chinensis</name>
    <dbReference type="NCBI Taxonomy" id="29808"/>
    <lineage>
        <taxon>Eukaryota</taxon>
        <taxon>Viridiplantae</taxon>
        <taxon>Streptophyta</taxon>
        <taxon>Embryophyta</taxon>
        <taxon>Tracheophyta</taxon>
        <taxon>Spermatophyta</taxon>
        <taxon>Pinopsida</taxon>
        <taxon>Pinidae</taxon>
        <taxon>Conifers II</taxon>
        <taxon>Cupressales</taxon>
        <taxon>Taxaceae</taxon>
        <taxon>Taxus</taxon>
    </lineage>
</organism>
<feature type="non-terminal residue" evidence="2">
    <location>
        <position position="63"/>
    </location>
</feature>
<sequence length="63" mass="7524">IQRTLVIFPLFFVSQTFLHVASDRRRFYQSTPILPVDADSTSRRRFYQSTPILHNRHQSSCRQ</sequence>
<feature type="chain" id="PRO_5041255304" description="Secreted protein" evidence="1">
    <location>
        <begin position="23"/>
        <end position="63"/>
    </location>
</feature>
<evidence type="ECO:0000313" key="2">
    <source>
        <dbReference type="EMBL" id="KAH9288908.1"/>
    </source>
</evidence>
<feature type="non-terminal residue" evidence="2">
    <location>
        <position position="1"/>
    </location>
</feature>
<dbReference type="AlphaFoldDB" id="A0AA38F424"/>
<protein>
    <recommendedName>
        <fullName evidence="4">Secreted protein</fullName>
    </recommendedName>
</protein>
<gene>
    <name evidence="2" type="ORF">KI387_033025</name>
</gene>
<dbReference type="EMBL" id="JAHRHJ020003813">
    <property type="protein sequence ID" value="KAH9288908.1"/>
    <property type="molecule type" value="Genomic_DNA"/>
</dbReference>
<feature type="signal peptide" evidence="1">
    <location>
        <begin position="1"/>
        <end position="22"/>
    </location>
</feature>
<reference evidence="2 3" key="1">
    <citation type="journal article" date="2021" name="Nat. Plants">
        <title>The Taxus genome provides insights into paclitaxel biosynthesis.</title>
        <authorList>
            <person name="Xiong X."/>
            <person name="Gou J."/>
            <person name="Liao Q."/>
            <person name="Li Y."/>
            <person name="Zhou Q."/>
            <person name="Bi G."/>
            <person name="Li C."/>
            <person name="Du R."/>
            <person name="Wang X."/>
            <person name="Sun T."/>
            <person name="Guo L."/>
            <person name="Liang H."/>
            <person name="Lu P."/>
            <person name="Wu Y."/>
            <person name="Zhang Z."/>
            <person name="Ro D.K."/>
            <person name="Shang Y."/>
            <person name="Huang S."/>
            <person name="Yan J."/>
        </authorList>
    </citation>
    <scope>NUCLEOTIDE SEQUENCE [LARGE SCALE GENOMIC DNA]</scope>
    <source>
        <strain evidence="2">Ta-2019</strain>
    </source>
</reference>